<evidence type="ECO:0000313" key="2">
    <source>
        <dbReference type="Proteomes" id="UP001611383"/>
    </source>
</evidence>
<keyword evidence="2" id="KW-1185">Reference proteome</keyword>
<evidence type="ECO:0000313" key="1">
    <source>
        <dbReference type="EMBL" id="WNG47555.1"/>
    </source>
</evidence>
<reference evidence="1 2" key="1">
    <citation type="submission" date="2019-08" db="EMBL/GenBank/DDBJ databases">
        <title>Archangium and Cystobacter genomes.</title>
        <authorList>
            <person name="Chen I.-C.K."/>
            <person name="Wielgoss S."/>
        </authorList>
    </citation>
    <scope>NUCLEOTIDE SEQUENCE [LARGE SCALE GENOMIC DNA]</scope>
    <source>
        <strain evidence="1 2">Cbm 6</strain>
    </source>
</reference>
<sequence>MSSQHEDLQRLTRLAVQHLVDNWMSRSWTYRPWGMWLLLWGAIRNGEETEPLESVVPLTEAWFLTSSGFVRREQWDALRQLAVRQAELERQGLAPSTGVGILQVAPYRDLLAVYADCNYGPMNEGGFRMELDDQGQPVYVGIWRS</sequence>
<proteinExistence type="predicted"/>
<organism evidence="1 2">
    <name type="scientific">Archangium minus</name>
    <dbReference type="NCBI Taxonomy" id="83450"/>
    <lineage>
        <taxon>Bacteria</taxon>
        <taxon>Pseudomonadati</taxon>
        <taxon>Myxococcota</taxon>
        <taxon>Myxococcia</taxon>
        <taxon>Myxococcales</taxon>
        <taxon>Cystobacterineae</taxon>
        <taxon>Archangiaceae</taxon>
        <taxon>Archangium</taxon>
    </lineage>
</organism>
<dbReference type="EMBL" id="CP043494">
    <property type="protein sequence ID" value="WNG47555.1"/>
    <property type="molecule type" value="Genomic_DNA"/>
</dbReference>
<gene>
    <name evidence="1" type="ORF">F0U60_28115</name>
</gene>
<accession>A0ABY9WWR3</accession>
<dbReference type="RefSeq" id="WP_395804035.1">
    <property type="nucleotide sequence ID" value="NZ_CP043494.1"/>
</dbReference>
<dbReference type="Proteomes" id="UP001611383">
    <property type="component" value="Chromosome"/>
</dbReference>
<name>A0ABY9WWR3_9BACT</name>
<protein>
    <submittedName>
        <fullName evidence="1">Uncharacterized protein</fullName>
    </submittedName>
</protein>